<evidence type="ECO:0000256" key="3">
    <source>
        <dbReference type="SAM" id="MobiDB-lite"/>
    </source>
</evidence>
<dbReference type="GO" id="GO:0005525">
    <property type="term" value="F:GTP binding"/>
    <property type="evidence" value="ECO:0007669"/>
    <property type="project" value="UniProtKB-KW"/>
</dbReference>
<feature type="region of interest" description="Disordered" evidence="3">
    <location>
        <begin position="430"/>
        <end position="487"/>
    </location>
</feature>
<dbReference type="InterPro" id="IPR050755">
    <property type="entry name" value="TRAFAC_YlqF/YawG_RiboMat"/>
</dbReference>
<keyword evidence="2" id="KW-0342">GTP-binding</keyword>
<keyword evidence="1" id="KW-0547">Nucleotide-binding</keyword>
<dbReference type="InterPro" id="IPR027417">
    <property type="entry name" value="P-loop_NTPase"/>
</dbReference>
<dbReference type="Gene3D" id="1.10.1580.10">
    <property type="match status" value="1"/>
</dbReference>
<feature type="domain" description="CP-type G" evidence="4">
    <location>
        <begin position="93"/>
        <end position="250"/>
    </location>
</feature>
<evidence type="ECO:0000259" key="4">
    <source>
        <dbReference type="PROSITE" id="PS51721"/>
    </source>
</evidence>
<evidence type="ECO:0000313" key="6">
    <source>
        <dbReference type="Proteomes" id="UP001212997"/>
    </source>
</evidence>
<dbReference type="PANTHER" id="PTHR11089:SF30">
    <property type="entry name" value="GUANINE NUCLEOTIDE-BINDING PROTEIN-LIKE 3 HOMOLOG"/>
    <property type="match status" value="1"/>
</dbReference>
<accession>A0AAD5VA84</accession>
<dbReference type="AlphaFoldDB" id="A0AAD5VA84"/>
<proteinExistence type="predicted"/>
<protein>
    <recommendedName>
        <fullName evidence="4">CP-type G domain-containing protein</fullName>
    </recommendedName>
</protein>
<dbReference type="Proteomes" id="UP001212997">
    <property type="component" value="Unassembled WGS sequence"/>
</dbReference>
<dbReference type="CDD" id="cd00882">
    <property type="entry name" value="Ras_like_GTPase"/>
    <property type="match status" value="1"/>
</dbReference>
<organism evidence="5 6">
    <name type="scientific">Meripilus lineatus</name>
    <dbReference type="NCBI Taxonomy" id="2056292"/>
    <lineage>
        <taxon>Eukaryota</taxon>
        <taxon>Fungi</taxon>
        <taxon>Dikarya</taxon>
        <taxon>Basidiomycota</taxon>
        <taxon>Agaricomycotina</taxon>
        <taxon>Agaricomycetes</taxon>
        <taxon>Polyporales</taxon>
        <taxon>Meripilaceae</taxon>
        <taxon>Meripilus</taxon>
    </lineage>
</organism>
<feature type="compositionally biased region" description="Low complexity" evidence="3">
    <location>
        <begin position="454"/>
        <end position="472"/>
    </location>
</feature>
<feature type="region of interest" description="Disordered" evidence="3">
    <location>
        <begin position="1"/>
        <end position="52"/>
    </location>
</feature>
<dbReference type="Pfam" id="PF01926">
    <property type="entry name" value="MMR_HSR1"/>
    <property type="match status" value="1"/>
</dbReference>
<dbReference type="InterPro" id="IPR006073">
    <property type="entry name" value="GTP-bd"/>
</dbReference>
<dbReference type="EMBL" id="JANAWD010000063">
    <property type="protein sequence ID" value="KAJ3488584.1"/>
    <property type="molecule type" value="Genomic_DNA"/>
</dbReference>
<reference evidence="5" key="1">
    <citation type="submission" date="2022-07" db="EMBL/GenBank/DDBJ databases">
        <title>Genome Sequence of Physisporinus lineatus.</title>
        <authorList>
            <person name="Buettner E."/>
        </authorList>
    </citation>
    <scope>NUCLEOTIDE SEQUENCE</scope>
    <source>
        <strain evidence="5">VT162</strain>
    </source>
</reference>
<dbReference type="SUPFAM" id="SSF52540">
    <property type="entry name" value="P-loop containing nucleoside triphosphate hydrolases"/>
    <property type="match status" value="1"/>
</dbReference>
<comment type="caution">
    <text evidence="5">The sequence shown here is derived from an EMBL/GenBank/DDBJ whole genome shotgun (WGS) entry which is preliminary data.</text>
</comment>
<evidence type="ECO:0000256" key="2">
    <source>
        <dbReference type="ARBA" id="ARBA00023134"/>
    </source>
</evidence>
<gene>
    <name evidence="5" type="ORF">NLI96_g2736</name>
</gene>
<dbReference type="PROSITE" id="PS51721">
    <property type="entry name" value="G_CP"/>
    <property type="match status" value="1"/>
</dbReference>
<dbReference type="GO" id="GO:0005730">
    <property type="term" value="C:nucleolus"/>
    <property type="evidence" value="ECO:0007669"/>
    <property type="project" value="TreeGrafter"/>
</dbReference>
<dbReference type="InterPro" id="IPR023179">
    <property type="entry name" value="GTP-bd_ortho_bundle_sf"/>
</dbReference>
<sequence length="549" mass="60236">MGRNKSKKPTVLLKSKLKKDPGIPRLPNLKQRNAEKQKLHAPSVPHRPDLDATMASEPTLTSLAHLVASSSSPAPDAQDDLSRKKEIQRRQYIRTLHRVIDESDIIILVLDARDPQSCRSRLVEEEVRRRESEGKRLVFVLNKIDLVPSSNAQLWLRYLRHSTPTLPFRSVSSSSSISSATSPALLRLLKSYRPSGKQSITVGVVGYPNVGKSSLINALKRVKPGFTTSLQTIHLERGIKIVDSPGVIFDDEPSDGEKESQGSQSTLHLRNVLRPEDFEDPIVVVEELLRRVDPDVIRKIYKLPPVGTEEGSGSTLEFLTMLSLTSGKLLKGGTPDILGTARHVINDWNHQKIPYFTTPPVIHSSSIPTTVNGIVVPGAENVGQARIVTEFGKEFDFGMADQGAFSGEQDDMLVEDNAKDIYMDEVGDDHVPKHLKRPRSPSTPPSPVLSAAESVPLSTTPSSHTPSGRASSPPIPRPPKRLRKSHASDPISAATLSNLGIANPLNRRVLKRAAKRERKALRFRTKVTGSMEVDDESAGGVPLGETFMA</sequence>
<keyword evidence="6" id="KW-1185">Reference proteome</keyword>
<evidence type="ECO:0000313" key="5">
    <source>
        <dbReference type="EMBL" id="KAJ3488584.1"/>
    </source>
</evidence>
<dbReference type="Gene3D" id="3.40.50.300">
    <property type="entry name" value="P-loop containing nucleotide triphosphate hydrolases"/>
    <property type="match status" value="1"/>
</dbReference>
<dbReference type="PANTHER" id="PTHR11089">
    <property type="entry name" value="GTP-BINDING PROTEIN-RELATED"/>
    <property type="match status" value="1"/>
</dbReference>
<evidence type="ECO:0000256" key="1">
    <source>
        <dbReference type="ARBA" id="ARBA00022741"/>
    </source>
</evidence>
<dbReference type="InterPro" id="IPR030378">
    <property type="entry name" value="G_CP_dom"/>
</dbReference>
<name>A0AAD5VA84_9APHY</name>